<keyword evidence="2" id="KW-1185">Reference proteome</keyword>
<proteinExistence type="predicted"/>
<dbReference type="Proteomes" id="UP000480178">
    <property type="component" value="Chromosome"/>
</dbReference>
<accession>A0A6C0GFH6</accession>
<evidence type="ECO:0000313" key="2">
    <source>
        <dbReference type="Proteomes" id="UP000480178"/>
    </source>
</evidence>
<dbReference type="RefSeq" id="WP_162442740.1">
    <property type="nucleotide sequence ID" value="NZ_CP048222.1"/>
</dbReference>
<organism evidence="1 2">
    <name type="scientific">Rhodocytophaga rosea</name>
    <dbReference type="NCBI Taxonomy" id="2704465"/>
    <lineage>
        <taxon>Bacteria</taxon>
        <taxon>Pseudomonadati</taxon>
        <taxon>Bacteroidota</taxon>
        <taxon>Cytophagia</taxon>
        <taxon>Cytophagales</taxon>
        <taxon>Rhodocytophagaceae</taxon>
        <taxon>Rhodocytophaga</taxon>
    </lineage>
</organism>
<sequence>MLSPLQLRQLPLQQQAQYVCEYGKFVDSKFEGETTVNMYWLDKYYAEVIYNSLSNQVQDIELKEAFHDH</sequence>
<gene>
    <name evidence="1" type="ORF">GXP67_08450</name>
</gene>
<evidence type="ECO:0000313" key="1">
    <source>
        <dbReference type="EMBL" id="QHT66687.1"/>
    </source>
</evidence>
<name>A0A6C0GFH6_9BACT</name>
<reference evidence="1 2" key="1">
    <citation type="submission" date="2020-01" db="EMBL/GenBank/DDBJ databases">
        <authorList>
            <person name="Kim M.K."/>
        </authorList>
    </citation>
    <scope>NUCLEOTIDE SEQUENCE [LARGE SCALE GENOMIC DNA]</scope>
    <source>
        <strain evidence="1 2">172606-1</strain>
    </source>
</reference>
<dbReference type="EMBL" id="CP048222">
    <property type="protein sequence ID" value="QHT66687.1"/>
    <property type="molecule type" value="Genomic_DNA"/>
</dbReference>
<dbReference type="KEGG" id="rhoz:GXP67_08450"/>
<dbReference type="AlphaFoldDB" id="A0A6C0GFH6"/>
<protein>
    <submittedName>
        <fullName evidence="1">Uncharacterized protein</fullName>
    </submittedName>
</protein>